<dbReference type="PANTHER" id="PTHR33434">
    <property type="entry name" value="DEGV DOMAIN-CONTAINING PROTEIN DR_1986-RELATED"/>
    <property type="match status" value="1"/>
</dbReference>
<dbReference type="SUPFAM" id="SSF82549">
    <property type="entry name" value="DAK1/DegV-like"/>
    <property type="match status" value="1"/>
</dbReference>
<dbReference type="NCBIfam" id="TIGR00762">
    <property type="entry name" value="DegV"/>
    <property type="match status" value="1"/>
</dbReference>
<reference evidence="2 3" key="1">
    <citation type="journal article" date="2022" name="Int. J. Syst. Evol. Microbiol.">
        <title>Apilactobacillus apisilvae sp. nov., Nicolia spurrieriana gen. nov. sp. nov., Bombilactobacillus folatiphilus sp. nov. and Bombilactobacillus thymidiniphilus sp. nov., four new lactic acid bacterial isolates from stingless bees Tetragonula carbonaria and Austroplebeia australis.</title>
        <authorList>
            <person name="Oliphant S.A."/>
            <person name="Watson-Haigh N.S."/>
            <person name="Sumby K.M."/>
            <person name="Gardner J."/>
            <person name="Groom S."/>
            <person name="Jiranek V."/>
        </authorList>
    </citation>
    <scope>NUCLEOTIDE SEQUENCE [LARGE SCALE GENOMIC DNA]</scope>
    <source>
        <strain evidence="2 3">SG4_A1</strain>
    </source>
</reference>
<dbReference type="InterPro" id="IPR003797">
    <property type="entry name" value="DegV"/>
</dbReference>
<dbReference type="RefSeq" id="WP_249512896.1">
    <property type="nucleotide sequence ID" value="NZ_CP093365.1"/>
</dbReference>
<dbReference type="PANTHER" id="PTHR33434:SF8">
    <property type="entry name" value="DEGV DOMAIN-CONTAINING PROTEIN SPR1019"/>
    <property type="match status" value="1"/>
</dbReference>
<dbReference type="Gene3D" id="3.30.1180.10">
    <property type="match status" value="1"/>
</dbReference>
<dbReference type="InterPro" id="IPR050270">
    <property type="entry name" value="DegV_domain_contain"/>
</dbReference>
<evidence type="ECO:0000313" key="2">
    <source>
        <dbReference type="EMBL" id="UQS83711.1"/>
    </source>
</evidence>
<keyword evidence="1" id="KW-0446">Lipid-binding</keyword>
<keyword evidence="3" id="KW-1185">Reference proteome</keyword>
<organism evidence="2 3">
    <name type="scientific">Bombilactobacillus thymidiniphilus</name>
    <dbReference type="NCBI Taxonomy" id="2923363"/>
    <lineage>
        <taxon>Bacteria</taxon>
        <taxon>Bacillati</taxon>
        <taxon>Bacillota</taxon>
        <taxon>Bacilli</taxon>
        <taxon>Lactobacillales</taxon>
        <taxon>Lactobacillaceae</taxon>
        <taxon>Bombilactobacillus</taxon>
    </lineage>
</organism>
<sequence length="281" mass="30375">MTNVKIVTDSSIQMTPEEVEKYHVTIIPLTVEIDGQQYIDGQDITRAEFSQKMLSSTDLPKTSQPPLGRFVDVFNELGQDGSPILAIMMTKGLSGTADAASQAADLVDSKVTVVDSGFTDRGLAFQVIAAAKMAQAGASINDILLEIQKIRDKTELYVAVPNLENLLKGGRLGNVASSLTTLLNINVVVQLADSKLKVVKKGRGIKTINKFVDGIVEEIAADGAQIDELGMAYVNDATIPNEIAARLHQDWPELNTVIELTSPIIMTHTGKGAFAMIFYRK</sequence>
<dbReference type="InterPro" id="IPR043168">
    <property type="entry name" value="DegV_C"/>
</dbReference>
<dbReference type="Gene3D" id="3.40.50.10170">
    <property type="match status" value="1"/>
</dbReference>
<dbReference type="Pfam" id="PF02645">
    <property type="entry name" value="DegV"/>
    <property type="match status" value="1"/>
</dbReference>
<protein>
    <submittedName>
        <fullName evidence="2">DegV family protein</fullName>
    </submittedName>
</protein>
<proteinExistence type="predicted"/>
<dbReference type="EMBL" id="CP093365">
    <property type="protein sequence ID" value="UQS83711.1"/>
    <property type="molecule type" value="Genomic_DNA"/>
</dbReference>
<dbReference type="PROSITE" id="PS51482">
    <property type="entry name" value="DEGV"/>
    <property type="match status" value="1"/>
</dbReference>
<evidence type="ECO:0000256" key="1">
    <source>
        <dbReference type="ARBA" id="ARBA00023121"/>
    </source>
</evidence>
<accession>A0ABY4PDC2</accession>
<dbReference type="Proteomes" id="UP000831947">
    <property type="component" value="Chromosome"/>
</dbReference>
<name>A0ABY4PDC2_9LACO</name>
<gene>
    <name evidence="2" type="ORF">MOO47_00470</name>
</gene>
<evidence type="ECO:0000313" key="3">
    <source>
        <dbReference type="Proteomes" id="UP000831947"/>
    </source>
</evidence>